<dbReference type="GO" id="GO:0004674">
    <property type="term" value="F:protein serine/threonine kinase activity"/>
    <property type="evidence" value="ECO:0007669"/>
    <property type="project" value="UniProtKB-KW"/>
</dbReference>
<feature type="domain" description="EF-hand" evidence="11">
    <location>
        <begin position="206"/>
        <end position="241"/>
    </location>
</feature>
<protein>
    <submittedName>
        <fullName evidence="13">Uncharacterized protein</fullName>
    </submittedName>
</protein>
<evidence type="ECO:0000259" key="11">
    <source>
        <dbReference type="PROSITE" id="PS50222"/>
    </source>
</evidence>
<evidence type="ECO:0000313" key="12">
    <source>
        <dbReference type="EMBL" id="CAE0363604.1"/>
    </source>
</evidence>
<dbReference type="GO" id="GO:0005524">
    <property type="term" value="F:ATP binding"/>
    <property type="evidence" value="ECO:0007669"/>
    <property type="project" value="UniProtKB-KW"/>
</dbReference>
<dbReference type="PROSITE" id="PS50011">
    <property type="entry name" value="PROTEIN_KINASE_DOM"/>
    <property type="match status" value="1"/>
</dbReference>
<dbReference type="Gene3D" id="1.10.510.10">
    <property type="entry name" value="Transferase(Phosphotransferase) domain 1"/>
    <property type="match status" value="1"/>
</dbReference>
<dbReference type="InterPro" id="IPR018247">
    <property type="entry name" value="EF_Hand_1_Ca_BS"/>
</dbReference>
<dbReference type="SUPFAM" id="SSF47473">
    <property type="entry name" value="EF-hand"/>
    <property type="match status" value="1"/>
</dbReference>
<dbReference type="PROSITE" id="PS00108">
    <property type="entry name" value="PROTEIN_KINASE_ST"/>
    <property type="match status" value="1"/>
</dbReference>
<dbReference type="InterPro" id="IPR000719">
    <property type="entry name" value="Prot_kinase_dom"/>
</dbReference>
<feature type="domain" description="EF-hand" evidence="11">
    <location>
        <begin position="328"/>
        <end position="363"/>
    </location>
</feature>
<evidence type="ECO:0000256" key="2">
    <source>
        <dbReference type="ARBA" id="ARBA00022527"/>
    </source>
</evidence>
<dbReference type="SMART" id="SM00220">
    <property type="entry name" value="S_TKc"/>
    <property type="match status" value="1"/>
</dbReference>
<dbReference type="EMBL" id="HBIJ01006199">
    <property type="protein sequence ID" value="CAE0363604.1"/>
    <property type="molecule type" value="Transcribed_RNA"/>
</dbReference>
<name>A0A6S8B0N6_9STRA</name>
<feature type="compositionally biased region" description="Low complexity" evidence="9">
    <location>
        <begin position="405"/>
        <end position="416"/>
    </location>
</feature>
<keyword evidence="2" id="KW-0723">Serine/threonine-protein kinase</keyword>
<comment type="similarity">
    <text evidence="8">Belongs to the protein kinase superfamily. Ser/Thr protein kinase family. CDPK subfamily.</text>
</comment>
<evidence type="ECO:0000256" key="1">
    <source>
        <dbReference type="ARBA" id="ARBA00001946"/>
    </source>
</evidence>
<dbReference type="AlphaFoldDB" id="A0A6S8B0N6"/>
<feature type="compositionally biased region" description="Polar residues" evidence="9">
    <location>
        <begin position="444"/>
        <end position="458"/>
    </location>
</feature>
<dbReference type="SUPFAM" id="SSF56112">
    <property type="entry name" value="Protein kinase-like (PK-like)"/>
    <property type="match status" value="1"/>
</dbReference>
<reference evidence="13" key="1">
    <citation type="submission" date="2021-01" db="EMBL/GenBank/DDBJ databases">
        <authorList>
            <person name="Corre E."/>
            <person name="Pelletier E."/>
            <person name="Niang G."/>
            <person name="Scheremetjew M."/>
            <person name="Finn R."/>
            <person name="Kale V."/>
            <person name="Holt S."/>
            <person name="Cochrane G."/>
            <person name="Meng A."/>
            <person name="Brown T."/>
            <person name="Cohen L."/>
        </authorList>
    </citation>
    <scope>NUCLEOTIDE SEQUENCE</scope>
    <source>
        <strain evidence="13">CCMP1510</strain>
    </source>
</reference>
<accession>A0A6S8B0N6</accession>
<dbReference type="GO" id="GO:0005509">
    <property type="term" value="F:calcium ion binding"/>
    <property type="evidence" value="ECO:0007669"/>
    <property type="project" value="InterPro"/>
</dbReference>
<dbReference type="Pfam" id="PF00069">
    <property type="entry name" value="Pkinase"/>
    <property type="match status" value="1"/>
</dbReference>
<comment type="cofactor">
    <cofactor evidence="1">
        <name>Mg(2+)</name>
        <dbReference type="ChEBI" id="CHEBI:18420"/>
    </cofactor>
</comment>
<dbReference type="PROSITE" id="PS50222">
    <property type="entry name" value="EF_HAND_2"/>
    <property type="match status" value="2"/>
</dbReference>
<proteinExistence type="inferred from homology"/>
<keyword evidence="7" id="KW-0067">ATP-binding</keyword>
<keyword evidence="5" id="KW-0418">Kinase</keyword>
<evidence type="ECO:0000313" key="13">
    <source>
        <dbReference type="EMBL" id="CAE0363607.1"/>
    </source>
</evidence>
<evidence type="ECO:0000256" key="5">
    <source>
        <dbReference type="ARBA" id="ARBA00022777"/>
    </source>
</evidence>
<evidence type="ECO:0000256" key="9">
    <source>
        <dbReference type="SAM" id="MobiDB-lite"/>
    </source>
</evidence>
<dbReference type="InterPro" id="IPR011009">
    <property type="entry name" value="Kinase-like_dom_sf"/>
</dbReference>
<gene>
    <name evidence="12" type="ORF">ALAG00032_LOCUS4345</name>
    <name evidence="13" type="ORF">ALAG00032_LOCUS4348</name>
</gene>
<feature type="domain" description="Protein kinase" evidence="10">
    <location>
        <begin position="1"/>
        <end position="163"/>
    </location>
</feature>
<keyword evidence="6" id="KW-0106">Calcium</keyword>
<feature type="region of interest" description="Disordered" evidence="9">
    <location>
        <begin position="397"/>
        <end position="416"/>
    </location>
</feature>
<evidence type="ECO:0000256" key="3">
    <source>
        <dbReference type="ARBA" id="ARBA00022679"/>
    </source>
</evidence>
<feature type="region of interest" description="Disordered" evidence="9">
    <location>
        <begin position="435"/>
        <end position="473"/>
    </location>
</feature>
<dbReference type="InterPro" id="IPR002048">
    <property type="entry name" value="EF_hand_dom"/>
</dbReference>
<dbReference type="EMBL" id="HBIJ01006202">
    <property type="protein sequence ID" value="CAE0363607.1"/>
    <property type="molecule type" value="Transcribed_RNA"/>
</dbReference>
<evidence type="ECO:0000256" key="7">
    <source>
        <dbReference type="ARBA" id="ARBA00022840"/>
    </source>
</evidence>
<dbReference type="InterPro" id="IPR011992">
    <property type="entry name" value="EF-hand-dom_pair"/>
</dbReference>
<evidence type="ECO:0000256" key="8">
    <source>
        <dbReference type="ARBA" id="ARBA00024334"/>
    </source>
</evidence>
<dbReference type="InterPro" id="IPR008271">
    <property type="entry name" value="Ser/Thr_kinase_AS"/>
</dbReference>
<evidence type="ECO:0000256" key="4">
    <source>
        <dbReference type="ARBA" id="ARBA00022741"/>
    </source>
</evidence>
<dbReference type="CDD" id="cd00051">
    <property type="entry name" value="EFh"/>
    <property type="match status" value="1"/>
</dbReference>
<keyword evidence="4" id="KW-0547">Nucleotide-binding</keyword>
<keyword evidence="3" id="KW-0808">Transferase</keyword>
<evidence type="ECO:0000256" key="6">
    <source>
        <dbReference type="ARBA" id="ARBA00022837"/>
    </source>
</evidence>
<dbReference type="Pfam" id="PF13202">
    <property type="entry name" value="EF-hand_5"/>
    <property type="match status" value="2"/>
</dbReference>
<dbReference type="SMART" id="SM00054">
    <property type="entry name" value="EFh"/>
    <property type="match status" value="3"/>
</dbReference>
<evidence type="ECO:0000259" key="10">
    <source>
        <dbReference type="PROSITE" id="PS50011"/>
    </source>
</evidence>
<dbReference type="Gene3D" id="1.10.238.10">
    <property type="entry name" value="EF-hand"/>
    <property type="match status" value="2"/>
</dbReference>
<dbReference type="PROSITE" id="PS00018">
    <property type="entry name" value="EF_HAND_1"/>
    <property type="match status" value="2"/>
</dbReference>
<dbReference type="InterPro" id="IPR050205">
    <property type="entry name" value="CDPK_Ser/Thr_kinases"/>
</dbReference>
<sequence>MEAAVVTLQMLLAIEYLHEMGIVHRDLKNSNFMFVTPGRQSDLVLIDFGVSTFFQKEKPLGTALGTIFYTAPEVFEGSYGNKCDVWSIGIILYSLFTKGKRPFGKPGMPQHLIYKRIRDRPPSFSDQEWDTVSQAARNFIQTLLTKDSKLRPSATQALKDNWFEALNISTLAAYGDDILVLLARYKQLNPFKKLAYTLIAKDLTQTEIGFLKQQYRLLDTDGDGNITVKELLSAIRALENYGQQNVSTTPRTELEALLGRENSATSNLPSFFSADCEQDIVLDMDEFIAATFRDHMEICDENVRSAFAKFDRGCKGYIVENDLYEFFPNREYANKVFATIDTNSDGAISYEEFRAMLDCETHDTPTKNLVTTDNSSDKSLSKDKKVITFVTESTHKNDSRPFFKRSTSSRRTLGRTLSSHSRIVRYASSKLYRNNRVNPAESDGASSTPFSQQDSHLQCKTAPPKRSSIRSFL</sequence>
<dbReference type="PANTHER" id="PTHR24349">
    <property type="entry name" value="SERINE/THREONINE-PROTEIN KINASE"/>
    <property type="match status" value="1"/>
</dbReference>
<organism evidence="13">
    <name type="scientific">Aureoumbra lagunensis</name>
    <dbReference type="NCBI Taxonomy" id="44058"/>
    <lineage>
        <taxon>Eukaryota</taxon>
        <taxon>Sar</taxon>
        <taxon>Stramenopiles</taxon>
        <taxon>Ochrophyta</taxon>
        <taxon>Pelagophyceae</taxon>
        <taxon>Pelagomonadales</taxon>
        <taxon>Aureoumbra</taxon>
    </lineage>
</organism>